<proteinExistence type="predicted"/>
<accession>A0ACB8Q755</accession>
<sequence length="53" mass="5838">NIDQDLILTTAQLMKSLGLQDTGYSFVNLDDCWAVKNRSASGELIPDKSTPPR</sequence>
<name>A0ACB8Q755_9AGAM</name>
<gene>
    <name evidence="1" type="ORF">K488DRAFT_26145</name>
</gene>
<evidence type="ECO:0000313" key="2">
    <source>
        <dbReference type="Proteomes" id="UP000814128"/>
    </source>
</evidence>
<evidence type="ECO:0000313" key="1">
    <source>
        <dbReference type="EMBL" id="KAI0027512.1"/>
    </source>
</evidence>
<protein>
    <submittedName>
        <fullName evidence="1">Uncharacterized protein</fullName>
    </submittedName>
</protein>
<keyword evidence="2" id="KW-1185">Reference proteome</keyword>
<comment type="caution">
    <text evidence="1">The sequence shown here is derived from an EMBL/GenBank/DDBJ whole genome shotgun (WGS) entry which is preliminary data.</text>
</comment>
<dbReference type="Proteomes" id="UP000814128">
    <property type="component" value="Unassembled WGS sequence"/>
</dbReference>
<organism evidence="1 2">
    <name type="scientific">Vararia minispora EC-137</name>
    <dbReference type="NCBI Taxonomy" id="1314806"/>
    <lineage>
        <taxon>Eukaryota</taxon>
        <taxon>Fungi</taxon>
        <taxon>Dikarya</taxon>
        <taxon>Basidiomycota</taxon>
        <taxon>Agaricomycotina</taxon>
        <taxon>Agaricomycetes</taxon>
        <taxon>Russulales</taxon>
        <taxon>Lachnocladiaceae</taxon>
        <taxon>Vararia</taxon>
    </lineage>
</organism>
<feature type="non-terminal residue" evidence="1">
    <location>
        <position position="1"/>
    </location>
</feature>
<dbReference type="EMBL" id="MU273888">
    <property type="protein sequence ID" value="KAI0027512.1"/>
    <property type="molecule type" value="Genomic_DNA"/>
</dbReference>
<reference evidence="1" key="1">
    <citation type="submission" date="2021-02" db="EMBL/GenBank/DDBJ databases">
        <authorList>
            <consortium name="DOE Joint Genome Institute"/>
            <person name="Ahrendt S."/>
            <person name="Looney B.P."/>
            <person name="Miyauchi S."/>
            <person name="Morin E."/>
            <person name="Drula E."/>
            <person name="Courty P.E."/>
            <person name="Chicoki N."/>
            <person name="Fauchery L."/>
            <person name="Kohler A."/>
            <person name="Kuo A."/>
            <person name="Labutti K."/>
            <person name="Pangilinan J."/>
            <person name="Lipzen A."/>
            <person name="Riley R."/>
            <person name="Andreopoulos W."/>
            <person name="He G."/>
            <person name="Johnson J."/>
            <person name="Barry K.W."/>
            <person name="Grigoriev I.V."/>
            <person name="Nagy L."/>
            <person name="Hibbett D."/>
            <person name="Henrissat B."/>
            <person name="Matheny P.B."/>
            <person name="Labbe J."/>
            <person name="Martin F."/>
        </authorList>
    </citation>
    <scope>NUCLEOTIDE SEQUENCE</scope>
    <source>
        <strain evidence="1">EC-137</strain>
    </source>
</reference>
<reference evidence="1" key="2">
    <citation type="journal article" date="2022" name="New Phytol.">
        <title>Evolutionary transition to the ectomycorrhizal habit in the genomes of a hyperdiverse lineage of mushroom-forming fungi.</title>
        <authorList>
            <person name="Looney B."/>
            <person name="Miyauchi S."/>
            <person name="Morin E."/>
            <person name="Drula E."/>
            <person name="Courty P.E."/>
            <person name="Kohler A."/>
            <person name="Kuo A."/>
            <person name="LaButti K."/>
            <person name="Pangilinan J."/>
            <person name="Lipzen A."/>
            <person name="Riley R."/>
            <person name="Andreopoulos W."/>
            <person name="He G."/>
            <person name="Johnson J."/>
            <person name="Nolan M."/>
            <person name="Tritt A."/>
            <person name="Barry K.W."/>
            <person name="Grigoriev I.V."/>
            <person name="Nagy L.G."/>
            <person name="Hibbett D."/>
            <person name="Henrissat B."/>
            <person name="Matheny P.B."/>
            <person name="Labbe J."/>
            <person name="Martin F.M."/>
        </authorList>
    </citation>
    <scope>NUCLEOTIDE SEQUENCE</scope>
    <source>
        <strain evidence="1">EC-137</strain>
    </source>
</reference>
<feature type="non-terminal residue" evidence="1">
    <location>
        <position position="53"/>
    </location>
</feature>